<dbReference type="RefSeq" id="WP_302036209.1">
    <property type="nucleotide sequence ID" value="NZ_JAUKPO010000001.1"/>
</dbReference>
<reference evidence="3" key="1">
    <citation type="submission" date="2023-07" db="EMBL/GenBank/DDBJ databases">
        <title>The genome sequence of Rhodocytophaga aerolata KACC 12507.</title>
        <authorList>
            <person name="Zhang X."/>
        </authorList>
    </citation>
    <scope>NUCLEOTIDE SEQUENCE</scope>
    <source>
        <strain evidence="3">KACC 12507</strain>
    </source>
</reference>
<dbReference type="Gene3D" id="3.40.50.150">
    <property type="entry name" value="Vaccinia Virus protein VP39"/>
    <property type="match status" value="1"/>
</dbReference>
<accession>A0ABT8R447</accession>
<dbReference type="GO" id="GO:0008168">
    <property type="term" value="F:methyltransferase activity"/>
    <property type="evidence" value="ECO:0007669"/>
    <property type="project" value="UniProtKB-KW"/>
</dbReference>
<organism evidence="3 4">
    <name type="scientific">Rhodocytophaga aerolata</name>
    <dbReference type="NCBI Taxonomy" id="455078"/>
    <lineage>
        <taxon>Bacteria</taxon>
        <taxon>Pseudomonadati</taxon>
        <taxon>Bacteroidota</taxon>
        <taxon>Cytophagia</taxon>
        <taxon>Cytophagales</taxon>
        <taxon>Rhodocytophagaceae</taxon>
        <taxon>Rhodocytophaga</taxon>
    </lineage>
</organism>
<dbReference type="PANTHER" id="PTHR40048:SF1">
    <property type="entry name" value="RHAMNOSYL O-METHYLTRANSFERASE"/>
    <property type="match status" value="1"/>
</dbReference>
<dbReference type="PANTHER" id="PTHR40048">
    <property type="entry name" value="RHAMNOSYL O-METHYLTRANSFERASE"/>
    <property type="match status" value="1"/>
</dbReference>
<evidence type="ECO:0000256" key="1">
    <source>
        <dbReference type="ARBA" id="ARBA00022603"/>
    </source>
</evidence>
<proteinExistence type="predicted"/>
<evidence type="ECO:0000313" key="4">
    <source>
        <dbReference type="Proteomes" id="UP001168528"/>
    </source>
</evidence>
<keyword evidence="1 3" id="KW-0489">Methyltransferase</keyword>
<keyword evidence="2 3" id="KW-0808">Transferase</keyword>
<dbReference type="EMBL" id="JAUKPO010000001">
    <property type="protein sequence ID" value="MDO1445420.1"/>
    <property type="molecule type" value="Genomic_DNA"/>
</dbReference>
<keyword evidence="4" id="KW-1185">Reference proteome</keyword>
<evidence type="ECO:0000313" key="3">
    <source>
        <dbReference type="EMBL" id="MDO1445420.1"/>
    </source>
</evidence>
<gene>
    <name evidence="3" type="ORF">Q0590_04115</name>
</gene>
<dbReference type="GO" id="GO:0032259">
    <property type="term" value="P:methylation"/>
    <property type="evidence" value="ECO:0007669"/>
    <property type="project" value="UniProtKB-KW"/>
</dbReference>
<sequence length="233" mass="26786">MKKILINLFSHPFKKRFLRIQDNQKEGFKQFASPNSAFRFFFDVDTNTTNVYEHTALFTLAAITSGNVLELGTYIGKTAIVMASAFPANSPRKVYTIDTFTREIGDESSREKHLFKNISQYDLCNKLISENKVADKIEVLKGTTDQYAESLSKIPNIQLIFVDADHSYEAVKRDLVNYAFILEEGGYLAMHDYLYQQDGVKRAVDEFVTTHTEFKQLFLLGSILVLQRNKRMH</sequence>
<dbReference type="InterPro" id="IPR029063">
    <property type="entry name" value="SAM-dependent_MTases_sf"/>
</dbReference>
<dbReference type="Pfam" id="PF13578">
    <property type="entry name" value="Methyltransf_24"/>
    <property type="match status" value="1"/>
</dbReference>
<dbReference type="SUPFAM" id="SSF53335">
    <property type="entry name" value="S-adenosyl-L-methionine-dependent methyltransferases"/>
    <property type="match status" value="1"/>
</dbReference>
<evidence type="ECO:0000256" key="2">
    <source>
        <dbReference type="ARBA" id="ARBA00022679"/>
    </source>
</evidence>
<name>A0ABT8R447_9BACT</name>
<protein>
    <submittedName>
        <fullName evidence="3">Class I SAM-dependent methyltransferase</fullName>
        <ecNumber evidence="3">2.1.1.-</ecNumber>
    </submittedName>
</protein>
<comment type="caution">
    <text evidence="3">The sequence shown here is derived from an EMBL/GenBank/DDBJ whole genome shotgun (WGS) entry which is preliminary data.</text>
</comment>
<dbReference type="Proteomes" id="UP001168528">
    <property type="component" value="Unassembled WGS sequence"/>
</dbReference>
<dbReference type="EC" id="2.1.1.-" evidence="3"/>
<dbReference type="CDD" id="cd02440">
    <property type="entry name" value="AdoMet_MTases"/>
    <property type="match status" value="1"/>
</dbReference>